<name>A0A915AVP0_PARUN</name>
<keyword evidence="1" id="KW-1185">Reference proteome</keyword>
<organism evidence="1 2">
    <name type="scientific">Parascaris univalens</name>
    <name type="common">Nematode worm</name>
    <dbReference type="NCBI Taxonomy" id="6257"/>
    <lineage>
        <taxon>Eukaryota</taxon>
        <taxon>Metazoa</taxon>
        <taxon>Ecdysozoa</taxon>
        <taxon>Nematoda</taxon>
        <taxon>Chromadorea</taxon>
        <taxon>Rhabditida</taxon>
        <taxon>Spirurina</taxon>
        <taxon>Ascaridomorpha</taxon>
        <taxon>Ascaridoidea</taxon>
        <taxon>Ascarididae</taxon>
        <taxon>Parascaris</taxon>
    </lineage>
</organism>
<evidence type="ECO:0000313" key="1">
    <source>
        <dbReference type="Proteomes" id="UP000887569"/>
    </source>
</evidence>
<dbReference type="AlphaFoldDB" id="A0A915AVP0"/>
<sequence length="56" mass="6540">MLYPPVVTHPRTIKVLHIACFVFWISKCGVCRDYTNCSVTVDDWTSLRIQVVEHFN</sequence>
<evidence type="ECO:0000313" key="2">
    <source>
        <dbReference type="WBParaSite" id="PgR017X_g055_t01"/>
    </source>
</evidence>
<dbReference type="WBParaSite" id="PgR017X_g055_t01">
    <property type="protein sequence ID" value="PgR017X_g055_t01"/>
    <property type="gene ID" value="PgR017X_g055"/>
</dbReference>
<protein>
    <submittedName>
        <fullName evidence="2">Uncharacterized protein</fullName>
    </submittedName>
</protein>
<proteinExistence type="predicted"/>
<reference evidence="2" key="1">
    <citation type="submission" date="2022-11" db="UniProtKB">
        <authorList>
            <consortium name="WormBaseParasite"/>
        </authorList>
    </citation>
    <scope>IDENTIFICATION</scope>
</reference>
<dbReference type="Proteomes" id="UP000887569">
    <property type="component" value="Unplaced"/>
</dbReference>
<accession>A0A915AVP0</accession>